<dbReference type="RefSeq" id="WP_009202226.1">
    <property type="nucleotide sequence ID" value="NZ_ACJX03000001.1"/>
</dbReference>
<name>A0A0T5XAC0_9BACT</name>
<comment type="caution">
    <text evidence="1">The sequence shown here is derived from an EMBL/GenBank/DDBJ whole genome shotgun (WGS) entry which is preliminary data.</text>
</comment>
<dbReference type="AlphaFoldDB" id="A0A0T5XAC0"/>
<gene>
    <name evidence="1" type="ORF">HMPREF1705_04387</name>
</gene>
<keyword evidence="2" id="KW-1185">Reference proteome</keyword>
<reference evidence="2" key="1">
    <citation type="submission" date="2012-09" db="EMBL/GenBank/DDBJ databases">
        <authorList>
            <person name="Weinstock G."/>
            <person name="Sodergren E."/>
            <person name="Clifton S."/>
            <person name="Fulton L."/>
            <person name="Fulton B."/>
            <person name="Courtney L."/>
            <person name="Fronick C."/>
            <person name="Harrison M."/>
            <person name="Strong C."/>
            <person name="Farmer C."/>
            <person name="Delehaunty K."/>
            <person name="Markovic C."/>
            <person name="Hall O."/>
            <person name="Minx P."/>
            <person name="Tomlinson C."/>
            <person name="Mitreva M."/>
            <person name="Nelson J."/>
            <person name="Hou S."/>
            <person name="Wollam A."/>
            <person name="Pepin K.H."/>
            <person name="Johnson M."/>
            <person name="Bhonagiri V."/>
            <person name="Nash W.E."/>
            <person name="Suruliraj S."/>
            <person name="Warren W."/>
            <person name="Chinwalla A."/>
            <person name="Mardis E.R."/>
            <person name="Wilson R.K."/>
        </authorList>
    </citation>
    <scope>NUCLEOTIDE SEQUENCE [LARGE SCALE GENOMIC DNA]</scope>
    <source>
        <strain evidence="2">OS1</strain>
    </source>
</reference>
<protein>
    <submittedName>
        <fullName evidence="1">Uncharacterized protein</fullName>
    </submittedName>
</protein>
<dbReference type="Proteomes" id="UP000005273">
    <property type="component" value="Unassembled WGS sequence"/>
</dbReference>
<accession>A0A0T5XAC0</accession>
<proteinExistence type="predicted"/>
<dbReference type="OrthoDB" id="6078at2"/>
<organism evidence="1 2">
    <name type="scientific">Acetomicrobium hydrogeniformans ATCC BAA-1850</name>
    <dbReference type="NCBI Taxonomy" id="592015"/>
    <lineage>
        <taxon>Bacteria</taxon>
        <taxon>Thermotogati</taxon>
        <taxon>Synergistota</taxon>
        <taxon>Synergistia</taxon>
        <taxon>Synergistales</taxon>
        <taxon>Acetomicrobiaceae</taxon>
        <taxon>Acetomicrobium</taxon>
    </lineage>
</organism>
<sequence length="122" mass="13895">MEHYWKIKCPVCGAETIWSTKEDTQVHCSHFSSFFPEKSLVIYYNDLGEEVAVSLESVGQVCYNFSCPLCKEEIEACATEGAHQYFIKTNCTHFVSLQREEGDKISAIFADSYNNIFPMEIG</sequence>
<dbReference type="EMBL" id="ACJX03000001">
    <property type="protein sequence ID" value="KRT35124.1"/>
    <property type="molecule type" value="Genomic_DNA"/>
</dbReference>
<dbReference type="eggNOG" id="ENOG50349TR">
    <property type="taxonomic scope" value="Bacteria"/>
</dbReference>
<dbReference type="STRING" id="592015.HMPREF1705_04387"/>
<evidence type="ECO:0000313" key="1">
    <source>
        <dbReference type="EMBL" id="KRT35124.1"/>
    </source>
</evidence>
<evidence type="ECO:0000313" key="2">
    <source>
        <dbReference type="Proteomes" id="UP000005273"/>
    </source>
</evidence>